<protein>
    <submittedName>
        <fullName evidence="3">2TM domain-containing protein</fullName>
    </submittedName>
</protein>
<dbReference type="RefSeq" id="WP_379682961.1">
    <property type="nucleotide sequence ID" value="NZ_JBHLYW010000029.1"/>
</dbReference>
<dbReference type="Proteomes" id="UP001589734">
    <property type="component" value="Unassembled WGS sequence"/>
</dbReference>
<dbReference type="InterPro" id="IPR025698">
    <property type="entry name" value="2TM_dom"/>
</dbReference>
<name>A0ABV6BX84_9FLAO</name>
<feature type="transmembrane region" description="Helical" evidence="1">
    <location>
        <begin position="24"/>
        <end position="43"/>
    </location>
</feature>
<feature type="transmembrane region" description="Helical" evidence="1">
    <location>
        <begin position="49"/>
        <end position="71"/>
    </location>
</feature>
<keyword evidence="1" id="KW-0812">Transmembrane</keyword>
<sequence length="101" mass="12254">MKTDFTEAERYYSAQKKVKEIRGFYEHVMLYLITNPIVIVVNIMTSPGYFWFLWCLMGWGLAIVIHGLKVFNLPPFFDEKWEERKINEIMEKEKNNQQNWE</sequence>
<organism evidence="3 4">
    <name type="scientific">Flavobacterium procerum</name>
    <dbReference type="NCBI Taxonomy" id="1455569"/>
    <lineage>
        <taxon>Bacteria</taxon>
        <taxon>Pseudomonadati</taxon>
        <taxon>Bacteroidota</taxon>
        <taxon>Flavobacteriia</taxon>
        <taxon>Flavobacteriales</taxon>
        <taxon>Flavobacteriaceae</taxon>
        <taxon>Flavobacterium</taxon>
    </lineage>
</organism>
<keyword evidence="1" id="KW-1133">Transmembrane helix</keyword>
<evidence type="ECO:0000259" key="2">
    <source>
        <dbReference type="Pfam" id="PF13239"/>
    </source>
</evidence>
<reference evidence="3 4" key="1">
    <citation type="submission" date="2024-09" db="EMBL/GenBank/DDBJ databases">
        <authorList>
            <person name="Sun Q."/>
            <person name="Mori K."/>
        </authorList>
    </citation>
    <scope>NUCLEOTIDE SEQUENCE [LARGE SCALE GENOMIC DNA]</scope>
    <source>
        <strain evidence="3 4">CGMCC 1.12926</strain>
    </source>
</reference>
<evidence type="ECO:0000256" key="1">
    <source>
        <dbReference type="SAM" id="Phobius"/>
    </source>
</evidence>
<dbReference type="EMBL" id="JBHLYW010000029">
    <property type="protein sequence ID" value="MFC0080048.1"/>
    <property type="molecule type" value="Genomic_DNA"/>
</dbReference>
<evidence type="ECO:0000313" key="3">
    <source>
        <dbReference type="EMBL" id="MFC0080048.1"/>
    </source>
</evidence>
<proteinExistence type="predicted"/>
<keyword evidence="1" id="KW-0472">Membrane</keyword>
<gene>
    <name evidence="3" type="ORF">ACFFLS_23595</name>
</gene>
<evidence type="ECO:0000313" key="4">
    <source>
        <dbReference type="Proteomes" id="UP001589734"/>
    </source>
</evidence>
<accession>A0ABV6BX84</accession>
<dbReference type="Pfam" id="PF13239">
    <property type="entry name" value="2TM"/>
    <property type="match status" value="1"/>
</dbReference>
<feature type="domain" description="2TM" evidence="2">
    <location>
        <begin position="14"/>
        <end position="91"/>
    </location>
</feature>
<keyword evidence="4" id="KW-1185">Reference proteome</keyword>
<comment type="caution">
    <text evidence="3">The sequence shown here is derived from an EMBL/GenBank/DDBJ whole genome shotgun (WGS) entry which is preliminary data.</text>
</comment>